<protein>
    <recommendedName>
        <fullName evidence="4">Ubiquitin 3 binding protein But2 C-terminal domain-containing protein</fullName>
    </recommendedName>
</protein>
<accession>A0A2N3N3Y7</accession>
<evidence type="ECO:0008006" key="4">
    <source>
        <dbReference type="Google" id="ProtNLM"/>
    </source>
</evidence>
<gene>
    <name evidence="2" type="ORF">jhhlp_005745</name>
</gene>
<evidence type="ECO:0000313" key="3">
    <source>
        <dbReference type="Proteomes" id="UP000233524"/>
    </source>
</evidence>
<organism evidence="2 3">
    <name type="scientific">Lomentospora prolificans</name>
    <dbReference type="NCBI Taxonomy" id="41688"/>
    <lineage>
        <taxon>Eukaryota</taxon>
        <taxon>Fungi</taxon>
        <taxon>Dikarya</taxon>
        <taxon>Ascomycota</taxon>
        <taxon>Pezizomycotina</taxon>
        <taxon>Sordariomycetes</taxon>
        <taxon>Hypocreomycetidae</taxon>
        <taxon>Microascales</taxon>
        <taxon>Microascaceae</taxon>
        <taxon>Lomentospora</taxon>
    </lineage>
</organism>
<comment type="caution">
    <text evidence="2">The sequence shown here is derived from an EMBL/GenBank/DDBJ whole genome shotgun (WGS) entry which is preliminary data.</text>
</comment>
<dbReference type="EMBL" id="NLAX01000701">
    <property type="protein sequence ID" value="PKS07145.1"/>
    <property type="molecule type" value="Genomic_DNA"/>
</dbReference>
<feature type="chain" id="PRO_5014923934" description="Ubiquitin 3 binding protein But2 C-terminal domain-containing protein" evidence="1">
    <location>
        <begin position="16"/>
        <end position="213"/>
    </location>
</feature>
<proteinExistence type="predicted"/>
<dbReference type="AlphaFoldDB" id="A0A2N3N3Y7"/>
<keyword evidence="3" id="KW-1185">Reference proteome</keyword>
<reference evidence="2 3" key="1">
    <citation type="journal article" date="2017" name="G3 (Bethesda)">
        <title>First Draft Genome Sequence of the Pathogenic Fungus Lomentospora prolificans (Formerly Scedosporium prolificans).</title>
        <authorList>
            <person name="Luo R."/>
            <person name="Zimin A."/>
            <person name="Workman R."/>
            <person name="Fan Y."/>
            <person name="Pertea G."/>
            <person name="Grossman N."/>
            <person name="Wear M.P."/>
            <person name="Jia B."/>
            <person name="Miller H."/>
            <person name="Casadevall A."/>
            <person name="Timp W."/>
            <person name="Zhang S.X."/>
            <person name="Salzberg S.L."/>
        </authorList>
    </citation>
    <scope>NUCLEOTIDE SEQUENCE [LARGE SCALE GENOMIC DNA]</scope>
    <source>
        <strain evidence="2 3">JHH-5317</strain>
    </source>
</reference>
<feature type="signal peptide" evidence="1">
    <location>
        <begin position="1"/>
        <end position="15"/>
    </location>
</feature>
<dbReference type="Pfam" id="PF14273">
    <property type="entry name" value="DUF4360"/>
    <property type="match status" value="1"/>
</dbReference>
<sequence length="213" mass="23115">MRSLSPLLFAGLASAAAMTPSLLQPRATDHIAIRSVSALGTLCPDETTYTYQIGLYEDVITIGFITNWVATSEPSLEGNCKLTVQLAYPPGCTKAKLLTTAQGFMNGDETVQGVLGINYKDPRGQEGQLLNATLINWHWSLTNPGIVWSEEEAFDGSVEAKGEEGADVSVDVDVNLAVEFRNEESMGGKFEFESITIRITDAETDDDWRGCTL</sequence>
<dbReference type="OrthoDB" id="5226790at2759"/>
<name>A0A2N3N3Y7_9PEZI</name>
<dbReference type="Proteomes" id="UP000233524">
    <property type="component" value="Unassembled WGS sequence"/>
</dbReference>
<dbReference type="InterPro" id="IPR025649">
    <property type="entry name" value="DUF4360"/>
</dbReference>
<keyword evidence="1" id="KW-0732">Signal</keyword>
<evidence type="ECO:0000313" key="2">
    <source>
        <dbReference type="EMBL" id="PKS07145.1"/>
    </source>
</evidence>
<evidence type="ECO:0000256" key="1">
    <source>
        <dbReference type="SAM" id="SignalP"/>
    </source>
</evidence>
<dbReference type="InParanoid" id="A0A2N3N3Y7"/>
<dbReference type="VEuPathDB" id="FungiDB:jhhlp_005745"/>